<sequence>MSHRKALFTVEVVCQPHRRRRSLPGSAWTRFTVRATLMSVYSLSKSIFCRLFRLRAVLSCQGAFAEAFVKALSRIQRVPR</sequence>
<evidence type="ECO:0000313" key="2">
    <source>
        <dbReference type="Proteomes" id="UP000717585"/>
    </source>
</evidence>
<organism evidence="1 2">
    <name type="scientific">Carpediemonas membranifera</name>
    <dbReference type="NCBI Taxonomy" id="201153"/>
    <lineage>
        <taxon>Eukaryota</taxon>
        <taxon>Metamonada</taxon>
        <taxon>Carpediemonas-like organisms</taxon>
        <taxon>Carpediemonas</taxon>
    </lineage>
</organism>
<name>A0A8J6E484_9EUKA</name>
<reference evidence="1" key="1">
    <citation type="submission" date="2021-05" db="EMBL/GenBank/DDBJ databases">
        <title>A free-living protist that lacks canonical eukaryotic 1 DNA replication and segregation systems.</title>
        <authorList>
            <person name="Salas-Leiva D.E."/>
            <person name="Tromer E.C."/>
            <person name="Curtis B.A."/>
            <person name="Jerlstrom-Hultqvist J."/>
            <person name="Kolisko M."/>
            <person name="Yi Z."/>
            <person name="Salas-Leiva J.S."/>
            <person name="Gallot-Lavallee L."/>
            <person name="Kops G.J.P.L."/>
            <person name="Archibald J.M."/>
            <person name="Simpson A.G.B."/>
            <person name="Roger A.J."/>
        </authorList>
    </citation>
    <scope>NUCLEOTIDE SEQUENCE</scope>
    <source>
        <strain evidence="1">BICM</strain>
    </source>
</reference>
<dbReference type="AlphaFoldDB" id="A0A8J6E484"/>
<accession>A0A8J6E484</accession>
<evidence type="ECO:0000313" key="1">
    <source>
        <dbReference type="EMBL" id="KAG9396581.1"/>
    </source>
</evidence>
<dbReference type="EMBL" id="JAHDYR010000005">
    <property type="protein sequence ID" value="KAG9396581.1"/>
    <property type="molecule type" value="Genomic_DNA"/>
</dbReference>
<proteinExistence type="predicted"/>
<protein>
    <submittedName>
        <fullName evidence="1">Uncharacterized protein</fullName>
    </submittedName>
</protein>
<comment type="caution">
    <text evidence="1">The sequence shown here is derived from an EMBL/GenBank/DDBJ whole genome shotgun (WGS) entry which is preliminary data.</text>
</comment>
<dbReference type="Proteomes" id="UP000717585">
    <property type="component" value="Unassembled WGS sequence"/>
</dbReference>
<keyword evidence="2" id="KW-1185">Reference proteome</keyword>
<gene>
    <name evidence="1" type="ORF">J8273_1590</name>
</gene>